<evidence type="ECO:0000313" key="2">
    <source>
        <dbReference type="EMBL" id="MBK1669522.1"/>
    </source>
</evidence>
<evidence type="ECO:0000256" key="1">
    <source>
        <dbReference type="SAM" id="MobiDB-lite"/>
    </source>
</evidence>
<name>A0ABS1DGB8_9PROT</name>
<feature type="region of interest" description="Disordered" evidence="1">
    <location>
        <begin position="45"/>
        <end position="78"/>
    </location>
</feature>
<comment type="caution">
    <text evidence="2">The sequence shown here is derived from an EMBL/GenBank/DDBJ whole genome shotgun (WGS) entry which is preliminary data.</text>
</comment>
<sequence length="78" mass="8954">MTRARDELHLLQPQRFYRQNQGRHSDGHALAPASRFLTDAVVAFSSGVRTGRPTSRRRPRPRAHRSRREPDLPSPRSA</sequence>
<evidence type="ECO:0000313" key="3">
    <source>
        <dbReference type="Proteomes" id="UP001296873"/>
    </source>
</evidence>
<gene>
    <name evidence="2" type="ORF">CKO28_15895</name>
</gene>
<feature type="compositionally biased region" description="Basic residues" evidence="1">
    <location>
        <begin position="54"/>
        <end position="67"/>
    </location>
</feature>
<accession>A0ABS1DGB8</accession>
<proteinExistence type="predicted"/>
<dbReference type="EMBL" id="NRRL01000051">
    <property type="protein sequence ID" value="MBK1669522.1"/>
    <property type="molecule type" value="Genomic_DNA"/>
</dbReference>
<reference evidence="2 3" key="1">
    <citation type="journal article" date="2020" name="Microorganisms">
        <title>Osmotic Adaptation and Compatible Solute Biosynthesis of Phototrophic Bacteria as Revealed from Genome Analyses.</title>
        <authorList>
            <person name="Imhoff J.F."/>
            <person name="Rahn T."/>
            <person name="Kunzel S."/>
            <person name="Keller A."/>
            <person name="Neulinger S.C."/>
        </authorList>
    </citation>
    <scope>NUCLEOTIDE SEQUENCE [LARGE SCALE GENOMIC DNA]</scope>
    <source>
        <strain evidence="2 3">DSM 9895</strain>
    </source>
</reference>
<organism evidence="2 3">
    <name type="scientific">Rhodovibrio sodomensis</name>
    <dbReference type="NCBI Taxonomy" id="1088"/>
    <lineage>
        <taxon>Bacteria</taxon>
        <taxon>Pseudomonadati</taxon>
        <taxon>Pseudomonadota</taxon>
        <taxon>Alphaproteobacteria</taxon>
        <taxon>Rhodospirillales</taxon>
        <taxon>Rhodovibrionaceae</taxon>
        <taxon>Rhodovibrio</taxon>
    </lineage>
</organism>
<dbReference type="Proteomes" id="UP001296873">
    <property type="component" value="Unassembled WGS sequence"/>
</dbReference>
<keyword evidence="3" id="KW-1185">Reference proteome</keyword>
<feature type="region of interest" description="Disordered" evidence="1">
    <location>
        <begin position="1"/>
        <end position="29"/>
    </location>
</feature>
<protein>
    <submittedName>
        <fullName evidence="2">Uncharacterized protein</fullName>
    </submittedName>
</protein>